<feature type="non-terminal residue" evidence="1">
    <location>
        <position position="71"/>
    </location>
</feature>
<organism evidence="1">
    <name type="scientific">human gut metagenome</name>
    <dbReference type="NCBI Taxonomy" id="408170"/>
    <lineage>
        <taxon>unclassified sequences</taxon>
        <taxon>metagenomes</taxon>
        <taxon>organismal metagenomes</taxon>
    </lineage>
</organism>
<accession>W1YJJ4</accession>
<reference evidence="1" key="1">
    <citation type="submission" date="2013-12" db="EMBL/GenBank/DDBJ databases">
        <title>A Varibaculum cambriense genome reconstructed from a premature infant gut community with otherwise low bacterial novelty that shifts toward anaerobic metabolism during the third week of life.</title>
        <authorList>
            <person name="Brown C.T."/>
            <person name="Sharon I."/>
            <person name="Thomas B.C."/>
            <person name="Castelle C.J."/>
            <person name="Morowitz M.J."/>
            <person name="Banfield J.F."/>
        </authorList>
    </citation>
    <scope>NUCLEOTIDE SEQUENCE</scope>
</reference>
<comment type="caution">
    <text evidence="1">The sequence shown here is derived from an EMBL/GenBank/DDBJ whole genome shotgun (WGS) entry which is preliminary data.</text>
</comment>
<evidence type="ECO:0000313" key="1">
    <source>
        <dbReference type="EMBL" id="ETJ42526.1"/>
    </source>
</evidence>
<sequence length="71" mass="7888">NARWEAEKAGHNRIGELRAHLDELRTKADLAERNGDFEEAGRLRYGEMPALEKQIRDAEASEAAAETVVGP</sequence>
<protein>
    <submittedName>
        <fullName evidence="1">Endopeptidase Clp</fullName>
    </submittedName>
</protein>
<dbReference type="EMBL" id="AZMM01003502">
    <property type="protein sequence ID" value="ETJ42526.1"/>
    <property type="molecule type" value="Genomic_DNA"/>
</dbReference>
<dbReference type="AlphaFoldDB" id="W1YJJ4"/>
<name>W1YJJ4_9ZZZZ</name>
<dbReference type="Gene3D" id="6.10.140.130">
    <property type="match status" value="1"/>
</dbReference>
<gene>
    <name evidence="1" type="ORF">Q604_UNBC03502G0001</name>
</gene>
<feature type="non-terminal residue" evidence="1">
    <location>
        <position position="1"/>
    </location>
</feature>
<proteinExistence type="predicted"/>